<name>A0A9P4KCS1_9PLEO</name>
<reference evidence="3" key="1">
    <citation type="journal article" date="2020" name="Stud. Mycol.">
        <title>101 Dothideomycetes genomes: A test case for predicting lifestyles and emergence of pathogens.</title>
        <authorList>
            <person name="Haridas S."/>
            <person name="Albert R."/>
            <person name="Binder M."/>
            <person name="Bloem J."/>
            <person name="LaButti K."/>
            <person name="Salamov A."/>
            <person name="Andreopoulos B."/>
            <person name="Baker S."/>
            <person name="Barry K."/>
            <person name="Bills G."/>
            <person name="Bluhm B."/>
            <person name="Cannon C."/>
            <person name="Castanera R."/>
            <person name="Culley D."/>
            <person name="Daum C."/>
            <person name="Ezra D."/>
            <person name="Gonzalez J."/>
            <person name="Henrissat B."/>
            <person name="Kuo A."/>
            <person name="Liang C."/>
            <person name="Lipzen A."/>
            <person name="Lutzoni F."/>
            <person name="Magnuson J."/>
            <person name="Mondo S."/>
            <person name="Nolan M."/>
            <person name="Ohm R."/>
            <person name="Pangilinan J."/>
            <person name="Park H.-J."/>
            <person name="Ramirez L."/>
            <person name="Alfaro M."/>
            <person name="Sun H."/>
            <person name="Tritt A."/>
            <person name="Yoshinaga Y."/>
            <person name="Zwiers L.-H."/>
            <person name="Turgeon B."/>
            <person name="Goodwin S."/>
            <person name="Spatafora J."/>
            <person name="Crous P."/>
            <person name="Grigoriev I."/>
        </authorList>
    </citation>
    <scope>NUCLEOTIDE SEQUENCE [LARGE SCALE GENOMIC DNA]</scope>
    <source>
        <strain evidence="3">CBS 304.66</strain>
    </source>
</reference>
<feature type="compositionally biased region" description="Pro residues" evidence="1">
    <location>
        <begin position="342"/>
        <end position="352"/>
    </location>
</feature>
<dbReference type="Proteomes" id="UP000800093">
    <property type="component" value="Unassembled WGS sequence"/>
</dbReference>
<evidence type="ECO:0000313" key="2">
    <source>
        <dbReference type="EMBL" id="KAF2266859.1"/>
    </source>
</evidence>
<dbReference type="AlphaFoldDB" id="A0A9P4KCS1"/>
<feature type="region of interest" description="Disordered" evidence="1">
    <location>
        <begin position="15"/>
        <end position="94"/>
    </location>
</feature>
<comment type="caution">
    <text evidence="2">The sequence shown here is derived from an EMBL/GenBank/DDBJ whole genome shotgun (WGS) entry which is preliminary data.</text>
</comment>
<keyword evidence="3" id="KW-1185">Reference proteome</keyword>
<accession>A0A9P4KCS1</accession>
<evidence type="ECO:0000313" key="3">
    <source>
        <dbReference type="Proteomes" id="UP000800093"/>
    </source>
</evidence>
<dbReference type="OrthoDB" id="3692823at2759"/>
<feature type="compositionally biased region" description="Polar residues" evidence="1">
    <location>
        <begin position="45"/>
        <end position="60"/>
    </location>
</feature>
<gene>
    <name evidence="2" type="ORF">CC78DRAFT_577784</name>
</gene>
<dbReference type="EMBL" id="ML986595">
    <property type="protein sequence ID" value="KAF2266859.1"/>
    <property type="molecule type" value="Genomic_DNA"/>
</dbReference>
<sequence>MDANRLVEPLLVYAQTTAPNPPGKASLVSSPVFTEPAGSRRNRSSDLSGGNAQQFDQSSPAPDETMTRSPRAKYGDTHATDAETSIENPPLAGRAPGIIKSLDKCFRGLDISSSKLNPEALEFRPLSTSPGAQCENLKTPSHSTNSPNSSSDVFMSTRSHFSNPVITIRGPSPSPTAYHKRPSRMASLPSVPTSLGPGGFTDDLESYVDDLVSESPPHSTNMTSPNMAWELGSQATRHSGTRYGVHTRQKESHEDELVYGYIPDIRSTGIRPGTMHHYTQNLSDPFVVATSQNVNVPQAQCSTCFPPQCHRQPAYHDPPLTHPSHPPHPPHLPIVPSGHPSSPLPTTTPLPRPTTANPESRLRIRERWIRSAAANIAGLHNLHLKLAQEYHETHSSRDLEVLTRVVEALREATSLDRRVAERRGMFMPEGMTILRTGFGSLPRDGIGGVDGVGGNGNSGRGRLSGYRMAVMERICAEVVAGREQEDTATTGEFCSTLW</sequence>
<feature type="compositionally biased region" description="Polar residues" evidence="1">
    <location>
        <begin position="152"/>
        <end position="165"/>
    </location>
</feature>
<organism evidence="2 3">
    <name type="scientific">Lojkania enalia</name>
    <dbReference type="NCBI Taxonomy" id="147567"/>
    <lineage>
        <taxon>Eukaryota</taxon>
        <taxon>Fungi</taxon>
        <taxon>Dikarya</taxon>
        <taxon>Ascomycota</taxon>
        <taxon>Pezizomycotina</taxon>
        <taxon>Dothideomycetes</taxon>
        <taxon>Pleosporomycetidae</taxon>
        <taxon>Pleosporales</taxon>
        <taxon>Pleosporales incertae sedis</taxon>
        <taxon>Lojkania</taxon>
    </lineage>
</organism>
<feature type="region of interest" description="Disordered" evidence="1">
    <location>
        <begin position="315"/>
        <end position="361"/>
    </location>
</feature>
<evidence type="ECO:0000256" key="1">
    <source>
        <dbReference type="SAM" id="MobiDB-lite"/>
    </source>
</evidence>
<feature type="compositionally biased region" description="Pro residues" evidence="1">
    <location>
        <begin position="320"/>
        <end position="333"/>
    </location>
</feature>
<feature type="region of interest" description="Disordered" evidence="1">
    <location>
        <begin position="122"/>
        <end position="190"/>
    </location>
</feature>
<feature type="compositionally biased region" description="Low complexity" evidence="1">
    <location>
        <begin position="139"/>
        <end position="151"/>
    </location>
</feature>
<proteinExistence type="predicted"/>
<protein>
    <submittedName>
        <fullName evidence="2">Uncharacterized protein</fullName>
    </submittedName>
</protein>